<dbReference type="PANTHER" id="PTHR48111:SF73">
    <property type="entry name" value="ALKALINE PHOSPHATASE SYNTHESIS TRANSCRIPTIONAL REGULATORY PROTEIN PHOP"/>
    <property type="match status" value="1"/>
</dbReference>
<dbReference type="EMBL" id="DWYZ01000028">
    <property type="protein sequence ID" value="HJB27405.1"/>
    <property type="molecule type" value="Genomic_DNA"/>
</dbReference>
<dbReference type="InterPro" id="IPR039420">
    <property type="entry name" value="WalR-like"/>
</dbReference>
<dbReference type="SMART" id="SM00448">
    <property type="entry name" value="REC"/>
    <property type="match status" value="1"/>
</dbReference>
<keyword evidence="2" id="KW-0805">Transcription regulation</keyword>
<dbReference type="InterPro" id="IPR016032">
    <property type="entry name" value="Sig_transdc_resp-reg_C-effctor"/>
</dbReference>
<dbReference type="SMART" id="SM00862">
    <property type="entry name" value="Trans_reg_C"/>
    <property type="match status" value="1"/>
</dbReference>
<dbReference type="CDD" id="cd00383">
    <property type="entry name" value="trans_reg_C"/>
    <property type="match status" value="1"/>
</dbReference>
<evidence type="ECO:0000256" key="2">
    <source>
        <dbReference type="ARBA" id="ARBA00023015"/>
    </source>
</evidence>
<feature type="DNA-binding region" description="OmpR/PhoB-type" evidence="7">
    <location>
        <begin position="130"/>
        <end position="230"/>
    </location>
</feature>
<dbReference type="PROSITE" id="PS51755">
    <property type="entry name" value="OMPR_PHOB"/>
    <property type="match status" value="1"/>
</dbReference>
<comment type="caution">
    <text evidence="10">The sequence shown here is derived from an EMBL/GenBank/DDBJ whole genome shotgun (WGS) entry which is preliminary data.</text>
</comment>
<dbReference type="PROSITE" id="PS50110">
    <property type="entry name" value="RESPONSE_REGULATORY"/>
    <property type="match status" value="1"/>
</dbReference>
<evidence type="ECO:0000256" key="4">
    <source>
        <dbReference type="ARBA" id="ARBA00023163"/>
    </source>
</evidence>
<keyword evidence="4" id="KW-0804">Transcription</keyword>
<dbReference type="GO" id="GO:0000156">
    <property type="term" value="F:phosphorelay response regulator activity"/>
    <property type="evidence" value="ECO:0007669"/>
    <property type="project" value="TreeGrafter"/>
</dbReference>
<dbReference type="Gene3D" id="1.10.10.10">
    <property type="entry name" value="Winged helix-like DNA-binding domain superfamily/Winged helix DNA-binding domain"/>
    <property type="match status" value="1"/>
</dbReference>
<keyword evidence="3 7" id="KW-0238">DNA-binding</keyword>
<evidence type="ECO:0000313" key="11">
    <source>
        <dbReference type="Proteomes" id="UP000823842"/>
    </source>
</evidence>
<dbReference type="SUPFAM" id="SSF52172">
    <property type="entry name" value="CheY-like"/>
    <property type="match status" value="1"/>
</dbReference>
<evidence type="ECO:0000256" key="1">
    <source>
        <dbReference type="ARBA" id="ARBA00018672"/>
    </source>
</evidence>
<organism evidence="10 11">
    <name type="scientific">Candidatus Blautia faecavium</name>
    <dbReference type="NCBI Taxonomy" id="2838487"/>
    <lineage>
        <taxon>Bacteria</taxon>
        <taxon>Bacillati</taxon>
        <taxon>Bacillota</taxon>
        <taxon>Clostridia</taxon>
        <taxon>Lachnospirales</taxon>
        <taxon>Lachnospiraceae</taxon>
        <taxon>Blautia</taxon>
    </lineage>
</organism>
<dbReference type="Pfam" id="PF00072">
    <property type="entry name" value="Response_reg"/>
    <property type="match status" value="1"/>
</dbReference>
<sequence>MERILIVEDDLALNAGICFALDSAGYATVGAYNCQKAKEFLFHDKVDLAVLDVNLPDGNGFDLCKEVKEKKPELPVMFLTANDLEEDQIKGYDLGGEDYVTKPFSMAILQKKIETILRRAKKTENVVDQPKQNGFDDGVLKVDFDSLFVVKNGEKIPMTPNEYKILRLLIAGKGSIITRELMLEKLWDSEGSFVSDHTLTVTVNRLRAKLEGEDRQYIKTVRGIGYTWAGDGL</sequence>
<dbReference type="GO" id="GO:0006355">
    <property type="term" value="P:regulation of DNA-templated transcription"/>
    <property type="evidence" value="ECO:0007669"/>
    <property type="project" value="InterPro"/>
</dbReference>
<keyword evidence="6" id="KW-0597">Phosphoprotein</keyword>
<gene>
    <name evidence="10" type="ORF">IAA06_01230</name>
</gene>
<dbReference type="Gene3D" id="3.40.50.2300">
    <property type="match status" value="1"/>
</dbReference>
<evidence type="ECO:0000313" key="10">
    <source>
        <dbReference type="EMBL" id="HJB27405.1"/>
    </source>
</evidence>
<dbReference type="CDD" id="cd17574">
    <property type="entry name" value="REC_OmpR"/>
    <property type="match status" value="1"/>
</dbReference>
<dbReference type="GO" id="GO:0032993">
    <property type="term" value="C:protein-DNA complex"/>
    <property type="evidence" value="ECO:0007669"/>
    <property type="project" value="TreeGrafter"/>
</dbReference>
<dbReference type="GO" id="GO:0005829">
    <property type="term" value="C:cytosol"/>
    <property type="evidence" value="ECO:0007669"/>
    <property type="project" value="TreeGrafter"/>
</dbReference>
<evidence type="ECO:0000256" key="7">
    <source>
        <dbReference type="PROSITE-ProRule" id="PRU01091"/>
    </source>
</evidence>
<dbReference type="GO" id="GO:0000976">
    <property type="term" value="F:transcription cis-regulatory region binding"/>
    <property type="evidence" value="ECO:0007669"/>
    <property type="project" value="TreeGrafter"/>
</dbReference>
<reference evidence="10" key="2">
    <citation type="submission" date="2021-04" db="EMBL/GenBank/DDBJ databases">
        <authorList>
            <person name="Gilroy R."/>
        </authorList>
    </citation>
    <scope>NUCLEOTIDE SEQUENCE</scope>
    <source>
        <strain evidence="10">ChiSjej1B19-5720</strain>
    </source>
</reference>
<evidence type="ECO:0000256" key="5">
    <source>
        <dbReference type="ARBA" id="ARBA00024867"/>
    </source>
</evidence>
<dbReference type="InterPro" id="IPR036388">
    <property type="entry name" value="WH-like_DNA-bd_sf"/>
</dbReference>
<evidence type="ECO:0000259" key="9">
    <source>
        <dbReference type="PROSITE" id="PS51755"/>
    </source>
</evidence>
<dbReference type="Pfam" id="PF00486">
    <property type="entry name" value="Trans_reg_C"/>
    <property type="match status" value="1"/>
</dbReference>
<proteinExistence type="predicted"/>
<dbReference type="Proteomes" id="UP000823842">
    <property type="component" value="Unassembled WGS sequence"/>
</dbReference>
<dbReference type="InterPro" id="IPR011006">
    <property type="entry name" value="CheY-like_superfamily"/>
</dbReference>
<feature type="domain" description="OmpR/PhoB-type" evidence="9">
    <location>
        <begin position="130"/>
        <end position="230"/>
    </location>
</feature>
<evidence type="ECO:0000256" key="6">
    <source>
        <dbReference type="PROSITE-ProRule" id="PRU00169"/>
    </source>
</evidence>
<feature type="domain" description="Response regulatory" evidence="8">
    <location>
        <begin position="3"/>
        <end position="117"/>
    </location>
</feature>
<dbReference type="SUPFAM" id="SSF46894">
    <property type="entry name" value="C-terminal effector domain of the bipartite response regulators"/>
    <property type="match status" value="1"/>
</dbReference>
<dbReference type="InterPro" id="IPR001789">
    <property type="entry name" value="Sig_transdc_resp-reg_receiver"/>
</dbReference>
<feature type="modified residue" description="4-aspartylphosphate" evidence="6">
    <location>
        <position position="52"/>
    </location>
</feature>
<protein>
    <recommendedName>
        <fullName evidence="1">Stage 0 sporulation protein A homolog</fullName>
    </recommendedName>
</protein>
<evidence type="ECO:0000256" key="3">
    <source>
        <dbReference type="ARBA" id="ARBA00023125"/>
    </source>
</evidence>
<dbReference type="PANTHER" id="PTHR48111">
    <property type="entry name" value="REGULATOR OF RPOS"/>
    <property type="match status" value="1"/>
</dbReference>
<comment type="function">
    <text evidence="5">May play the central regulatory role in sporulation. It may be an element of the effector pathway responsible for the activation of sporulation genes in response to nutritional stress. Spo0A may act in concert with spo0H (a sigma factor) to control the expression of some genes that are critical to the sporulation process.</text>
</comment>
<name>A0A9D2RW41_9FIRM</name>
<accession>A0A9D2RW41</accession>
<reference evidence="10" key="1">
    <citation type="journal article" date="2021" name="PeerJ">
        <title>Extensive microbial diversity within the chicken gut microbiome revealed by metagenomics and culture.</title>
        <authorList>
            <person name="Gilroy R."/>
            <person name="Ravi A."/>
            <person name="Getino M."/>
            <person name="Pursley I."/>
            <person name="Horton D.L."/>
            <person name="Alikhan N.F."/>
            <person name="Baker D."/>
            <person name="Gharbi K."/>
            <person name="Hall N."/>
            <person name="Watson M."/>
            <person name="Adriaenssens E.M."/>
            <person name="Foster-Nyarko E."/>
            <person name="Jarju S."/>
            <person name="Secka A."/>
            <person name="Antonio M."/>
            <person name="Oren A."/>
            <person name="Chaudhuri R.R."/>
            <person name="La Ragione R."/>
            <person name="Hildebrand F."/>
            <person name="Pallen M.J."/>
        </authorList>
    </citation>
    <scope>NUCLEOTIDE SEQUENCE</scope>
    <source>
        <strain evidence="10">ChiSjej1B19-5720</strain>
    </source>
</reference>
<dbReference type="InterPro" id="IPR001867">
    <property type="entry name" value="OmpR/PhoB-type_DNA-bd"/>
</dbReference>
<dbReference type="AlphaFoldDB" id="A0A9D2RW41"/>
<evidence type="ECO:0000259" key="8">
    <source>
        <dbReference type="PROSITE" id="PS50110"/>
    </source>
</evidence>